<name>A0A7X6IBG7_9BACT</name>
<dbReference type="InterPro" id="IPR036869">
    <property type="entry name" value="J_dom_sf"/>
</dbReference>
<gene>
    <name evidence="5" type="ORF">MNODULE_12020</name>
</gene>
<dbReference type="PRINTS" id="PR00625">
    <property type="entry name" value="JDOMAIN"/>
</dbReference>
<feature type="compositionally biased region" description="Basic and acidic residues" evidence="3">
    <location>
        <begin position="247"/>
        <end position="263"/>
    </location>
</feature>
<reference evidence="5 6" key="1">
    <citation type="journal article" date="2020" name="Nature">
        <title>Bacterial chemolithoautotrophy via manganese oxidation.</title>
        <authorList>
            <person name="Yu H."/>
            <person name="Leadbetter J.R."/>
        </authorList>
    </citation>
    <scope>NUCLEOTIDE SEQUENCE [LARGE SCALE GENOMIC DNA]</scope>
    <source>
        <strain evidence="5 6">Mn-1</strain>
    </source>
</reference>
<dbReference type="SMART" id="SM00271">
    <property type="entry name" value="DnaJ"/>
    <property type="match status" value="1"/>
</dbReference>
<keyword evidence="2" id="KW-0802">TPR repeat</keyword>
<dbReference type="RefSeq" id="WP_168060122.1">
    <property type="nucleotide sequence ID" value="NZ_VTOW01000002.1"/>
</dbReference>
<dbReference type="EMBL" id="VTOW01000002">
    <property type="protein sequence ID" value="NKE71466.1"/>
    <property type="molecule type" value="Genomic_DNA"/>
</dbReference>
<dbReference type="SUPFAM" id="SSF48452">
    <property type="entry name" value="TPR-like"/>
    <property type="match status" value="1"/>
</dbReference>
<organism evidence="5 6">
    <name type="scientific">Candidatus Manganitrophus noduliformans</name>
    <dbReference type="NCBI Taxonomy" id="2606439"/>
    <lineage>
        <taxon>Bacteria</taxon>
        <taxon>Pseudomonadati</taxon>
        <taxon>Nitrospirota</taxon>
        <taxon>Nitrospiria</taxon>
        <taxon>Candidatus Troglogloeales</taxon>
        <taxon>Candidatus Manganitrophaceae</taxon>
        <taxon>Candidatus Manganitrophus</taxon>
    </lineage>
</organism>
<dbReference type="Gene3D" id="1.10.287.110">
    <property type="entry name" value="DnaJ domain"/>
    <property type="match status" value="1"/>
</dbReference>
<dbReference type="CDD" id="cd06257">
    <property type="entry name" value="DnaJ"/>
    <property type="match status" value="1"/>
</dbReference>
<evidence type="ECO:0000256" key="3">
    <source>
        <dbReference type="SAM" id="MobiDB-lite"/>
    </source>
</evidence>
<dbReference type="Pfam" id="PF13181">
    <property type="entry name" value="TPR_8"/>
    <property type="match status" value="1"/>
</dbReference>
<keyword evidence="1" id="KW-0143">Chaperone</keyword>
<dbReference type="AlphaFoldDB" id="A0A7X6IBG7"/>
<dbReference type="Gene3D" id="1.25.40.10">
    <property type="entry name" value="Tetratricopeptide repeat domain"/>
    <property type="match status" value="1"/>
</dbReference>
<dbReference type="InterPro" id="IPR051938">
    <property type="entry name" value="Apopto_cytoskel_mod"/>
</dbReference>
<evidence type="ECO:0000313" key="5">
    <source>
        <dbReference type="EMBL" id="NKE71466.1"/>
    </source>
</evidence>
<evidence type="ECO:0000256" key="2">
    <source>
        <dbReference type="PROSITE-ProRule" id="PRU00339"/>
    </source>
</evidence>
<feature type="domain" description="J" evidence="4">
    <location>
        <begin position="301"/>
        <end position="372"/>
    </location>
</feature>
<feature type="repeat" description="TPR" evidence="2">
    <location>
        <begin position="458"/>
        <end position="491"/>
    </location>
</feature>
<protein>
    <submittedName>
        <fullName evidence="5">DnaJ domain-containing protein</fullName>
    </submittedName>
</protein>
<keyword evidence="6" id="KW-1185">Reference proteome</keyword>
<dbReference type="PROSITE" id="PS50005">
    <property type="entry name" value="TPR"/>
    <property type="match status" value="1"/>
</dbReference>
<dbReference type="InterPro" id="IPR037257">
    <property type="entry name" value="T2SS_E_N_sf"/>
</dbReference>
<dbReference type="InterPro" id="IPR019734">
    <property type="entry name" value="TPR_rpt"/>
</dbReference>
<accession>A0A7X6IBG7</accession>
<dbReference type="PANTHER" id="PTHR44145">
    <property type="entry name" value="DNAJ HOMOLOG SUBFAMILY A MEMBER 3, MITOCHONDRIAL"/>
    <property type="match status" value="1"/>
</dbReference>
<sequence>MTAPPILPSGRLRDTRLPVLLQLLRSELKTGVLTLKRNDLNKSIFIQEGDIIFASSLYSDDRLGEVLLKTGKINFKQYEISVDLLKKTGKRQGTILVEQGFIAPKDLFEGVVFQVREIVLSPFTWVEGDYEFIEGPLPSEEVITLQISTGDIILDGIKRIQDWNRLIHDLPPLNSVLHLSTDPRSLFQSVNLSAAERDLLRLVNGERTLRDVLCESTMSSMDCARVLYFFITAGILSPAFQKTEGAEKVDWQDHHQDHQKETEEAPPAAEEEVLKQAFFDEEKEATVQKIREAYLQMENQNYYEILKVTPSAGRDEIKKAYFRLAKEYHPDRHFEAEMGQVKKELESLFVRITQAYDTLLVEKKRKAYDSELANGKQNQKQAEPTHRDFFARGEAALEKGDLRDACYFFQEAINKMPERIDKAVYYLRYGQAMARIPGKLRDAAEILKKGVALDPTRTEFHVELGLIYSKTGLTQKAMTSFSEALKRDPINKIAKAEIEKLHP</sequence>
<evidence type="ECO:0000259" key="4">
    <source>
        <dbReference type="PROSITE" id="PS50076"/>
    </source>
</evidence>
<dbReference type="Pfam" id="PF00226">
    <property type="entry name" value="DnaJ"/>
    <property type="match status" value="1"/>
</dbReference>
<proteinExistence type="predicted"/>
<dbReference type="PANTHER" id="PTHR44145:SF3">
    <property type="entry name" value="DNAJ HOMOLOG SUBFAMILY A MEMBER 3, MITOCHONDRIAL"/>
    <property type="match status" value="1"/>
</dbReference>
<dbReference type="PROSITE" id="PS50076">
    <property type="entry name" value="DNAJ_2"/>
    <property type="match status" value="1"/>
</dbReference>
<dbReference type="InterPro" id="IPR001623">
    <property type="entry name" value="DnaJ_domain"/>
</dbReference>
<comment type="caution">
    <text evidence="5">The sequence shown here is derived from an EMBL/GenBank/DDBJ whole genome shotgun (WGS) entry which is preliminary data.</text>
</comment>
<evidence type="ECO:0000256" key="1">
    <source>
        <dbReference type="ARBA" id="ARBA00023186"/>
    </source>
</evidence>
<dbReference type="SUPFAM" id="SSF160246">
    <property type="entry name" value="EspE N-terminal domain-like"/>
    <property type="match status" value="1"/>
</dbReference>
<evidence type="ECO:0000313" key="6">
    <source>
        <dbReference type="Proteomes" id="UP000534783"/>
    </source>
</evidence>
<dbReference type="InterPro" id="IPR025497">
    <property type="entry name" value="PatA-like_N"/>
</dbReference>
<dbReference type="SMART" id="SM00028">
    <property type="entry name" value="TPR"/>
    <property type="match status" value="2"/>
</dbReference>
<dbReference type="InterPro" id="IPR011990">
    <property type="entry name" value="TPR-like_helical_dom_sf"/>
</dbReference>
<dbReference type="Pfam" id="PF14332">
    <property type="entry name" value="DUF4388"/>
    <property type="match status" value="1"/>
</dbReference>
<dbReference type="Proteomes" id="UP000534783">
    <property type="component" value="Unassembled WGS sequence"/>
</dbReference>
<feature type="region of interest" description="Disordered" evidence="3">
    <location>
        <begin position="247"/>
        <end position="268"/>
    </location>
</feature>
<dbReference type="SUPFAM" id="SSF46565">
    <property type="entry name" value="Chaperone J-domain"/>
    <property type="match status" value="1"/>
</dbReference>